<reference evidence="1" key="1">
    <citation type="submission" date="2018-01" db="EMBL/GenBank/DDBJ databases">
        <title>An insight into the sialome of Amazonian anophelines.</title>
        <authorList>
            <person name="Ribeiro J.M."/>
            <person name="Scarpassa V."/>
            <person name="Calvo E."/>
        </authorList>
    </citation>
    <scope>NUCLEOTIDE SEQUENCE</scope>
</reference>
<dbReference type="EMBL" id="GGFL01012678">
    <property type="protein sequence ID" value="MBW76856.1"/>
    <property type="molecule type" value="Transcribed_RNA"/>
</dbReference>
<evidence type="ECO:0000313" key="1">
    <source>
        <dbReference type="EMBL" id="MBW76856.1"/>
    </source>
</evidence>
<dbReference type="AlphaFoldDB" id="A0A2M4DH30"/>
<name>A0A2M4DH30_ANODA</name>
<sequence length="84" mass="9206">MVVGFSPFCSWISLLPSNVHTDLTVRPSTVSSSNSSPSLNLIVVFLKVDKVLNVYSSPFFTSSTVGEMLLPSLRRTIPTPRAFM</sequence>
<proteinExistence type="predicted"/>
<protein>
    <submittedName>
        <fullName evidence="1">Putative secreted protein</fullName>
    </submittedName>
</protein>
<organism evidence="1">
    <name type="scientific">Anopheles darlingi</name>
    <name type="common">Mosquito</name>
    <dbReference type="NCBI Taxonomy" id="43151"/>
    <lineage>
        <taxon>Eukaryota</taxon>
        <taxon>Metazoa</taxon>
        <taxon>Ecdysozoa</taxon>
        <taxon>Arthropoda</taxon>
        <taxon>Hexapoda</taxon>
        <taxon>Insecta</taxon>
        <taxon>Pterygota</taxon>
        <taxon>Neoptera</taxon>
        <taxon>Endopterygota</taxon>
        <taxon>Diptera</taxon>
        <taxon>Nematocera</taxon>
        <taxon>Culicoidea</taxon>
        <taxon>Culicidae</taxon>
        <taxon>Anophelinae</taxon>
        <taxon>Anopheles</taxon>
    </lineage>
</organism>
<accession>A0A2M4DH30</accession>